<dbReference type="OMA" id="MIMAHEA"/>
<dbReference type="EMBL" id="FUEG01000032">
    <property type="protein sequence ID" value="SJL16044.1"/>
    <property type="molecule type" value="Genomic_DNA"/>
</dbReference>
<dbReference type="OrthoDB" id="3253465at2759"/>
<reference evidence="3" key="1">
    <citation type="journal article" date="2017" name="Nat. Ecol. Evol.">
        <title>Genome expansion and lineage-specific genetic innovations in the forest pathogenic fungi Armillaria.</title>
        <authorList>
            <person name="Sipos G."/>
            <person name="Prasanna A.N."/>
            <person name="Walter M.C."/>
            <person name="O'Connor E."/>
            <person name="Balint B."/>
            <person name="Krizsan K."/>
            <person name="Kiss B."/>
            <person name="Hess J."/>
            <person name="Varga T."/>
            <person name="Slot J."/>
            <person name="Riley R."/>
            <person name="Boka B."/>
            <person name="Rigling D."/>
            <person name="Barry K."/>
            <person name="Lee J."/>
            <person name="Mihaltcheva S."/>
            <person name="LaButti K."/>
            <person name="Lipzen A."/>
            <person name="Waldron R."/>
            <person name="Moloney N.M."/>
            <person name="Sperisen C."/>
            <person name="Kredics L."/>
            <person name="Vagvoelgyi C."/>
            <person name="Patrignani A."/>
            <person name="Fitzpatrick D."/>
            <person name="Nagy I."/>
            <person name="Doyle S."/>
            <person name="Anderson J.B."/>
            <person name="Grigoriev I.V."/>
            <person name="Gueldener U."/>
            <person name="Muensterkoetter M."/>
            <person name="Nagy L.G."/>
        </authorList>
    </citation>
    <scope>NUCLEOTIDE SEQUENCE [LARGE SCALE GENOMIC DNA]</scope>
    <source>
        <strain evidence="3">C18/9</strain>
    </source>
</reference>
<evidence type="ECO:0000313" key="2">
    <source>
        <dbReference type="EMBL" id="SJL16044.1"/>
    </source>
</evidence>
<organism evidence="2 3">
    <name type="scientific">Armillaria ostoyae</name>
    <name type="common">Armillaria root rot fungus</name>
    <dbReference type="NCBI Taxonomy" id="47428"/>
    <lineage>
        <taxon>Eukaryota</taxon>
        <taxon>Fungi</taxon>
        <taxon>Dikarya</taxon>
        <taxon>Basidiomycota</taxon>
        <taxon>Agaricomycotina</taxon>
        <taxon>Agaricomycetes</taxon>
        <taxon>Agaricomycetidae</taxon>
        <taxon>Agaricales</taxon>
        <taxon>Marasmiineae</taxon>
        <taxon>Physalacriaceae</taxon>
        <taxon>Armillaria</taxon>
    </lineage>
</organism>
<feature type="compositionally biased region" description="Acidic residues" evidence="1">
    <location>
        <begin position="678"/>
        <end position="688"/>
    </location>
</feature>
<dbReference type="AlphaFoldDB" id="A0A284S4V7"/>
<keyword evidence="3" id="KW-1185">Reference proteome</keyword>
<feature type="compositionally biased region" description="Low complexity" evidence="1">
    <location>
        <begin position="660"/>
        <end position="677"/>
    </location>
</feature>
<gene>
    <name evidence="2" type="ORF">ARMOST_19559</name>
</gene>
<feature type="compositionally biased region" description="Polar residues" evidence="1">
    <location>
        <begin position="489"/>
        <end position="501"/>
    </location>
</feature>
<evidence type="ECO:0000313" key="3">
    <source>
        <dbReference type="Proteomes" id="UP000219338"/>
    </source>
</evidence>
<feature type="region of interest" description="Disordered" evidence="1">
    <location>
        <begin position="480"/>
        <end position="507"/>
    </location>
</feature>
<feature type="region of interest" description="Disordered" evidence="1">
    <location>
        <begin position="649"/>
        <end position="688"/>
    </location>
</feature>
<proteinExistence type="predicted"/>
<feature type="compositionally biased region" description="Polar residues" evidence="1">
    <location>
        <begin position="650"/>
        <end position="659"/>
    </location>
</feature>
<accession>A0A284S4V7</accession>
<protein>
    <submittedName>
        <fullName evidence="2">Uncharacterized protein</fullName>
    </submittedName>
</protein>
<sequence length="949" mass="108487">MPKGAFTDEQVFTSSIKGVPQLFLQETLIPEDDTPILPPETDDDPLTGPYVPVSIDNIPVSTDGSLGAPTQQHKMDRKAVRKRKVDLIFGAEANNQEFLDSFIAAADDFSKNVKSSEAPSTIKAREYMEAAWGEFLERFWPDVPEEAHWHVGVIDKCATKFMYYLVNTTVPRRVDRERIKARTLFAFMTLFIHLVIRYAVDPATSRRVGLILLTKYRLHTRLKDQVLALIHHFKLDRHYDKKLYFGRQEIQMMIDTAMLSKNMRLVKMNVILRVLFPFYMTSRPSSMGPFCKEYAKLGYYLKLSNLHIYRRSRLVWTIAINFRNYKGNNSFLGKEQTFYLESVIRPHNLAFCIVTWMITYLFPAIKPGGQEFFEMVRAATSLAISASIGGLCKISDLAVAAGYAIRRETGNKFGILHNDKLAKMIMAHEAEDIFQSHYSKTTENVDPVGIIIGEIQGQKVVVERQAYLRCAVRAIIRQEMSQEEDDNSNSEGPSSKPTSGRKSVMPVAEKKAVLSADSEMNDANTAVDDQREVYYNCFTHNARKYKELSRIYRIVTGEIPAGKNKDFTYADGYNADNVLEIYEELQKRVTALRKLHKVKSRHLTTDYLRKRTRQDTEGPLPGTSEQVDAAVAKSNEVSSFLQPILKDTVTKTGSGSNPITANTTTTKDATPTPGLVGDPDDTDDDEDDIDGVPLGEFADPDHMRPIFAMMHALDTECPPTSAMDDDLNSDNVAPADHDIDEEEEPNECLLSVTEVRAGMMEALMEPIEADRQDAKHYDEVMKTWTCPKCKLFKHDPEMWQGKTYKTRQNFRRHMRRVHTEWKDLELEMVSHWTDDDELRYREYVCPCTYYSHATQDMVRKHMISTDCSNKIHHHKLLRSHNKIVLNRDDNDEEEPYLFTLPVPDTIPVTDESVDDFEELMVMVSDQFDEDAIVMLSEARDMAHTHLADM</sequence>
<name>A0A284S4V7_ARMOS</name>
<dbReference type="Proteomes" id="UP000219338">
    <property type="component" value="Unassembled WGS sequence"/>
</dbReference>
<evidence type="ECO:0000256" key="1">
    <source>
        <dbReference type="SAM" id="MobiDB-lite"/>
    </source>
</evidence>